<reference evidence="2" key="1">
    <citation type="submission" date="2021-11" db="EMBL/GenBank/DDBJ databases">
        <title>Genome sequence.</title>
        <authorList>
            <person name="Sun Q."/>
        </authorList>
    </citation>
    <scope>NUCLEOTIDE SEQUENCE</scope>
    <source>
        <strain evidence="2">JC740</strain>
    </source>
</reference>
<evidence type="ECO:0000256" key="1">
    <source>
        <dbReference type="SAM" id="MobiDB-lite"/>
    </source>
</evidence>
<evidence type="ECO:0000313" key="2">
    <source>
        <dbReference type="EMBL" id="MCC9640696.1"/>
    </source>
</evidence>
<dbReference type="Proteomes" id="UP001430306">
    <property type="component" value="Unassembled WGS sequence"/>
</dbReference>
<dbReference type="RefSeq" id="WP_230270287.1">
    <property type="nucleotide sequence ID" value="NZ_JAJKFW010000003.1"/>
</dbReference>
<accession>A0ABS8NAU9</accession>
<keyword evidence="3" id="KW-1185">Reference proteome</keyword>
<dbReference type="EMBL" id="JAJKFW010000003">
    <property type="protein sequence ID" value="MCC9640696.1"/>
    <property type="molecule type" value="Genomic_DNA"/>
</dbReference>
<comment type="caution">
    <text evidence="2">The sequence shown here is derived from an EMBL/GenBank/DDBJ whole genome shotgun (WGS) entry which is preliminary data.</text>
</comment>
<proteinExistence type="predicted"/>
<organism evidence="2 3">
    <name type="scientific">Rhodopirellula halodulae</name>
    <dbReference type="NCBI Taxonomy" id="2894198"/>
    <lineage>
        <taxon>Bacteria</taxon>
        <taxon>Pseudomonadati</taxon>
        <taxon>Planctomycetota</taxon>
        <taxon>Planctomycetia</taxon>
        <taxon>Pirellulales</taxon>
        <taxon>Pirellulaceae</taxon>
        <taxon>Rhodopirellula</taxon>
    </lineage>
</organism>
<sequence>MNEPKTTQQISPAQTQPLEQPNSRSALAAVPTRQTSCASPAEQTRRDRTFHPNQRPVEPDLRLTNIQTAQSLEQPNSRSALAAVAMRQIL</sequence>
<gene>
    <name evidence="2" type="ORF">LOC71_00295</name>
</gene>
<evidence type="ECO:0000313" key="3">
    <source>
        <dbReference type="Proteomes" id="UP001430306"/>
    </source>
</evidence>
<feature type="compositionally biased region" description="Polar residues" evidence="1">
    <location>
        <begin position="32"/>
        <end position="42"/>
    </location>
</feature>
<feature type="region of interest" description="Disordered" evidence="1">
    <location>
        <begin position="1"/>
        <end position="57"/>
    </location>
</feature>
<feature type="compositionally biased region" description="Polar residues" evidence="1">
    <location>
        <begin position="1"/>
        <end position="25"/>
    </location>
</feature>
<protein>
    <submittedName>
        <fullName evidence="2">Uncharacterized protein</fullName>
    </submittedName>
</protein>
<name>A0ABS8NAU9_9BACT</name>